<keyword evidence="1" id="KW-0812">Transmembrane</keyword>
<proteinExistence type="predicted"/>
<sequence>MYSTLSTVQYVLMLWAALTSCLLGKSRMFL</sequence>
<reference evidence="2" key="1">
    <citation type="submission" date="2014-11" db="EMBL/GenBank/DDBJ databases">
        <authorList>
            <person name="Amaro Gonzalez C."/>
        </authorList>
    </citation>
    <scope>NUCLEOTIDE SEQUENCE</scope>
</reference>
<dbReference type="EMBL" id="GBXM01044674">
    <property type="protein sequence ID" value="JAH63903.1"/>
    <property type="molecule type" value="Transcribed_RNA"/>
</dbReference>
<feature type="transmembrane region" description="Helical" evidence="1">
    <location>
        <begin position="6"/>
        <end position="24"/>
    </location>
</feature>
<organism evidence="2">
    <name type="scientific">Anguilla anguilla</name>
    <name type="common">European freshwater eel</name>
    <name type="synonym">Muraena anguilla</name>
    <dbReference type="NCBI Taxonomy" id="7936"/>
    <lineage>
        <taxon>Eukaryota</taxon>
        <taxon>Metazoa</taxon>
        <taxon>Chordata</taxon>
        <taxon>Craniata</taxon>
        <taxon>Vertebrata</taxon>
        <taxon>Euteleostomi</taxon>
        <taxon>Actinopterygii</taxon>
        <taxon>Neopterygii</taxon>
        <taxon>Teleostei</taxon>
        <taxon>Anguilliformes</taxon>
        <taxon>Anguillidae</taxon>
        <taxon>Anguilla</taxon>
    </lineage>
</organism>
<evidence type="ECO:0000256" key="1">
    <source>
        <dbReference type="SAM" id="Phobius"/>
    </source>
</evidence>
<dbReference type="AlphaFoldDB" id="A0A0E9UG41"/>
<protein>
    <submittedName>
        <fullName evidence="2">Uncharacterized protein</fullName>
    </submittedName>
</protein>
<accession>A0A0E9UG41</accession>
<evidence type="ECO:0000313" key="2">
    <source>
        <dbReference type="EMBL" id="JAH63903.1"/>
    </source>
</evidence>
<keyword evidence="1" id="KW-1133">Transmembrane helix</keyword>
<name>A0A0E9UG41_ANGAN</name>
<keyword evidence="1" id="KW-0472">Membrane</keyword>
<reference evidence="2" key="2">
    <citation type="journal article" date="2015" name="Fish Shellfish Immunol.">
        <title>Early steps in the European eel (Anguilla anguilla)-Vibrio vulnificus interaction in the gills: Role of the RtxA13 toxin.</title>
        <authorList>
            <person name="Callol A."/>
            <person name="Pajuelo D."/>
            <person name="Ebbesson L."/>
            <person name="Teles M."/>
            <person name="MacKenzie S."/>
            <person name="Amaro C."/>
        </authorList>
    </citation>
    <scope>NUCLEOTIDE SEQUENCE</scope>
</reference>